<sequence length="528" mass="58708">MGDDSNTPGVIDAENGPSYAEVVKEGDAHPEGQNPRPESSESRPHTPKDTNGASRVIGNPPGTARPEDHASRNADVDKDMDKSYAEALKDGPDERASTGQQRAQSATATRNEATNGQNGHSGRSTTTTEDSDSHGQLRRRKQANGGNDGNGNNTSKEPKPRYTPNLSADEQESQEWEEWDRDYGYQAAGIRFAPWNVPVKRRLQTLMVLAHCLSIPGLVSVFFFLCAIPLIWPLLIPYLIYVLVSTAATDGRLRFRSERLRRHRMWRLFAGYFPATLHKTADLPATRKYIFGYHPHGIISHGAFAAFATEALGFADKFPGVTNSLLTLDSNFRIPLYRDYVLAMGLRSVSKESIGNILTRGGPNGEGMGRAVTIVVGGARESLEAQPGRMRLILQERKGFIKLAVRTGADLVPVLAFGENELYDQMNPRAHPWLHGVQMFVLRVWKFTLPFLHGRGIFNYDVGLMPYRRPLHIVVGAPIKVAQATGGVVDPAEVDRLHGLYVEELQKIWDTYKDVFAKDRKEEMRILK</sequence>
<comment type="caution">
    <text evidence="18">The sequence shown here is derived from an EMBL/GenBank/DDBJ whole genome shotgun (WGS) entry which is preliminary data.</text>
</comment>
<evidence type="ECO:0000256" key="5">
    <source>
        <dbReference type="ARBA" id="ARBA00013244"/>
    </source>
</evidence>
<feature type="compositionally biased region" description="Polar residues" evidence="16">
    <location>
        <begin position="97"/>
        <end position="128"/>
    </location>
</feature>
<feature type="region of interest" description="Disordered" evidence="16">
    <location>
        <begin position="1"/>
        <end position="173"/>
    </location>
</feature>
<comment type="similarity">
    <text evidence="4">Belongs to the diacylglycerol acyltransferase family.</text>
</comment>
<proteinExistence type="inferred from homology"/>
<dbReference type="GO" id="GO:0004144">
    <property type="term" value="F:diacylglycerol O-acyltransferase activity"/>
    <property type="evidence" value="ECO:0007669"/>
    <property type="project" value="UniProtKB-EC"/>
</dbReference>
<keyword evidence="12" id="KW-0443">Lipid metabolism</keyword>
<evidence type="ECO:0000256" key="17">
    <source>
        <dbReference type="SAM" id="Phobius"/>
    </source>
</evidence>
<evidence type="ECO:0000256" key="14">
    <source>
        <dbReference type="ARBA" id="ARBA00023315"/>
    </source>
</evidence>
<evidence type="ECO:0000256" key="4">
    <source>
        <dbReference type="ARBA" id="ARBA00005420"/>
    </source>
</evidence>
<evidence type="ECO:0000256" key="6">
    <source>
        <dbReference type="ARBA" id="ARBA00022516"/>
    </source>
</evidence>
<evidence type="ECO:0000256" key="13">
    <source>
        <dbReference type="ARBA" id="ARBA00023136"/>
    </source>
</evidence>
<dbReference type="EMBL" id="JANBVN010000078">
    <property type="protein sequence ID" value="KAJ9149606.1"/>
    <property type="molecule type" value="Genomic_DNA"/>
</dbReference>
<evidence type="ECO:0000256" key="9">
    <source>
        <dbReference type="ARBA" id="ARBA00022798"/>
    </source>
</evidence>
<dbReference type="GO" id="GO:0019432">
    <property type="term" value="P:triglyceride biosynthetic process"/>
    <property type="evidence" value="ECO:0007669"/>
    <property type="project" value="TreeGrafter"/>
</dbReference>
<evidence type="ECO:0000313" key="18">
    <source>
        <dbReference type="EMBL" id="KAJ9149606.1"/>
    </source>
</evidence>
<dbReference type="GO" id="GO:0006071">
    <property type="term" value="P:glycerol metabolic process"/>
    <property type="evidence" value="ECO:0007669"/>
    <property type="project" value="UniProtKB-KW"/>
</dbReference>
<evidence type="ECO:0000256" key="3">
    <source>
        <dbReference type="ARBA" id="ARBA00005189"/>
    </source>
</evidence>
<protein>
    <recommendedName>
        <fullName evidence="5">diacylglycerol O-acyltransferase</fullName>
        <ecNumber evidence="5">2.3.1.20</ecNumber>
    </recommendedName>
</protein>
<evidence type="ECO:0000256" key="8">
    <source>
        <dbReference type="ARBA" id="ARBA00022692"/>
    </source>
</evidence>
<evidence type="ECO:0000256" key="12">
    <source>
        <dbReference type="ARBA" id="ARBA00023098"/>
    </source>
</evidence>
<dbReference type="InterPro" id="IPR007130">
    <property type="entry name" value="DAGAT"/>
</dbReference>
<dbReference type="Pfam" id="PF03982">
    <property type="entry name" value="DAGAT"/>
    <property type="match status" value="1"/>
</dbReference>
<comment type="pathway">
    <text evidence="2">Glycerolipid metabolism; triacylglycerol biosynthesis.</text>
</comment>
<keyword evidence="10" id="KW-0256">Endoplasmic reticulum</keyword>
<dbReference type="PANTHER" id="PTHR12317">
    <property type="entry name" value="DIACYLGLYCEROL O-ACYLTRANSFERASE"/>
    <property type="match status" value="1"/>
</dbReference>
<reference evidence="18" key="1">
    <citation type="submission" date="2022-07" db="EMBL/GenBank/DDBJ databases">
        <title>Fungi with potential for degradation of polypropylene.</title>
        <authorList>
            <person name="Gostincar C."/>
        </authorList>
    </citation>
    <scope>NUCLEOTIDE SEQUENCE</scope>
    <source>
        <strain evidence="18">EXF-13287</strain>
    </source>
</reference>
<comment type="catalytic activity">
    <reaction evidence="15">
        <text>an acyl-CoA + a 1,2-diacyl-sn-glycerol = a triacyl-sn-glycerol + CoA</text>
        <dbReference type="Rhea" id="RHEA:10868"/>
        <dbReference type="ChEBI" id="CHEBI:17815"/>
        <dbReference type="ChEBI" id="CHEBI:57287"/>
        <dbReference type="ChEBI" id="CHEBI:58342"/>
        <dbReference type="ChEBI" id="CHEBI:64615"/>
        <dbReference type="EC" id="2.3.1.20"/>
    </reaction>
</comment>
<dbReference type="PANTHER" id="PTHR12317:SF0">
    <property type="entry name" value="ACYLTRANSFERASE"/>
    <property type="match status" value="1"/>
</dbReference>
<evidence type="ECO:0000313" key="19">
    <source>
        <dbReference type="Proteomes" id="UP001174691"/>
    </source>
</evidence>
<evidence type="ECO:0000256" key="11">
    <source>
        <dbReference type="ARBA" id="ARBA00022989"/>
    </source>
</evidence>
<keyword evidence="14" id="KW-0012">Acyltransferase</keyword>
<feature type="compositionally biased region" description="Basic and acidic residues" evidence="16">
    <location>
        <begin position="65"/>
        <end position="96"/>
    </location>
</feature>
<evidence type="ECO:0000256" key="10">
    <source>
        <dbReference type="ARBA" id="ARBA00022824"/>
    </source>
</evidence>
<keyword evidence="13 17" id="KW-0472">Membrane</keyword>
<evidence type="ECO:0000256" key="2">
    <source>
        <dbReference type="ARBA" id="ARBA00004771"/>
    </source>
</evidence>
<evidence type="ECO:0000256" key="15">
    <source>
        <dbReference type="ARBA" id="ARBA00048109"/>
    </source>
</evidence>
<feature type="transmembrane region" description="Helical" evidence="17">
    <location>
        <begin position="208"/>
        <end position="232"/>
    </location>
</feature>
<dbReference type="CDD" id="cd07987">
    <property type="entry name" value="LPLAT_MGAT-like"/>
    <property type="match status" value="1"/>
</dbReference>
<name>A0AA38RGZ4_9PEZI</name>
<feature type="compositionally biased region" description="Basic and acidic residues" evidence="16">
    <location>
        <begin position="38"/>
        <end position="48"/>
    </location>
</feature>
<dbReference type="AlphaFoldDB" id="A0AA38RGZ4"/>
<dbReference type="Proteomes" id="UP001174691">
    <property type="component" value="Unassembled WGS sequence"/>
</dbReference>
<gene>
    <name evidence="18" type="ORF">NKR19_g5604</name>
</gene>
<comment type="pathway">
    <text evidence="3">Lipid metabolism.</text>
</comment>
<accession>A0AA38RGZ4</accession>
<comment type="subcellular location">
    <subcellularLocation>
        <location evidence="1">Endoplasmic reticulum membrane</location>
        <topology evidence="1">Multi-pass membrane protein</topology>
    </subcellularLocation>
</comment>
<keyword evidence="7" id="KW-0808">Transferase</keyword>
<evidence type="ECO:0000256" key="16">
    <source>
        <dbReference type="SAM" id="MobiDB-lite"/>
    </source>
</evidence>
<keyword evidence="9" id="KW-0319">Glycerol metabolism</keyword>
<dbReference type="EC" id="2.3.1.20" evidence="5"/>
<keyword evidence="6" id="KW-0444">Lipid biosynthesis</keyword>
<organism evidence="18 19">
    <name type="scientific">Coniochaeta hoffmannii</name>
    <dbReference type="NCBI Taxonomy" id="91930"/>
    <lineage>
        <taxon>Eukaryota</taxon>
        <taxon>Fungi</taxon>
        <taxon>Dikarya</taxon>
        <taxon>Ascomycota</taxon>
        <taxon>Pezizomycotina</taxon>
        <taxon>Sordariomycetes</taxon>
        <taxon>Sordariomycetidae</taxon>
        <taxon>Coniochaetales</taxon>
        <taxon>Coniochaetaceae</taxon>
        <taxon>Coniochaeta</taxon>
    </lineage>
</organism>
<keyword evidence="19" id="KW-1185">Reference proteome</keyword>
<dbReference type="GO" id="GO:0005789">
    <property type="term" value="C:endoplasmic reticulum membrane"/>
    <property type="evidence" value="ECO:0007669"/>
    <property type="project" value="UniProtKB-SubCell"/>
</dbReference>
<keyword evidence="8 17" id="KW-0812">Transmembrane</keyword>
<evidence type="ECO:0000256" key="7">
    <source>
        <dbReference type="ARBA" id="ARBA00022679"/>
    </source>
</evidence>
<keyword evidence="11 17" id="KW-1133">Transmembrane helix</keyword>
<evidence type="ECO:0000256" key="1">
    <source>
        <dbReference type="ARBA" id="ARBA00004477"/>
    </source>
</evidence>